<gene>
    <name evidence="2" type="ORF">SAMN06269250_1860</name>
</gene>
<dbReference type="OrthoDB" id="41724at2"/>
<keyword evidence="3" id="KW-1185">Reference proteome</keyword>
<dbReference type="EMBL" id="OCNH01000001">
    <property type="protein sequence ID" value="SOD81641.1"/>
    <property type="molecule type" value="Genomic_DNA"/>
</dbReference>
<evidence type="ECO:0000313" key="3">
    <source>
        <dbReference type="Proteomes" id="UP000219452"/>
    </source>
</evidence>
<evidence type="ECO:0000259" key="1">
    <source>
        <dbReference type="Pfam" id="PF13088"/>
    </source>
</evidence>
<dbReference type="AlphaFoldDB" id="A0A286FEJ1"/>
<dbReference type="InterPro" id="IPR036278">
    <property type="entry name" value="Sialidase_sf"/>
</dbReference>
<dbReference type="PANTHER" id="PTHR43752:SF2">
    <property type="entry name" value="BNR_ASP-BOX REPEAT FAMILY PROTEIN"/>
    <property type="match status" value="1"/>
</dbReference>
<accession>A0A286FEJ1</accession>
<dbReference type="SUPFAM" id="SSF50939">
    <property type="entry name" value="Sialidases"/>
    <property type="match status" value="1"/>
</dbReference>
<sequence>MKKYLIPLIAFLAYTLQNLKAQPASPAVLKSEFIYEQAPFPECHASTIVETSQGLVAAWFGGTRERHPDVGIWVSHGTKSGWTTPVEVATGVQPDGKRLPCWNPVLFQVPKGELLLFYKVGPSPSTWWGMLKRSNDGGKTWSAAERLPDGIAGPIKNKPVLLASGILLCPSSSEDHNWRVHFEQTSDWGKTWQRTEAINNGVNDGAIQPSVLFHPGGQLQALCRSQKTGFIAETWSKDGGKTWSALQKTTLPNPNSGTDAVTLADGRQVLVYNPVSPTPGKSGGPRTPLEVAISSDGKSWKTLAVLENTPGEYSYPAVIQTADGLIQVTYTWKRQRIRHVVIDPKKVS</sequence>
<dbReference type="PANTHER" id="PTHR43752">
    <property type="entry name" value="BNR/ASP-BOX REPEAT FAMILY PROTEIN"/>
    <property type="match status" value="1"/>
</dbReference>
<dbReference type="Gene3D" id="2.120.10.10">
    <property type="match status" value="1"/>
</dbReference>
<dbReference type="Proteomes" id="UP000219452">
    <property type="component" value="Unassembled WGS sequence"/>
</dbReference>
<evidence type="ECO:0000313" key="2">
    <source>
        <dbReference type="EMBL" id="SOD81641.1"/>
    </source>
</evidence>
<protein>
    <submittedName>
        <fullName evidence="2">Predicted neuraminidase (Sialidase)</fullName>
    </submittedName>
</protein>
<feature type="domain" description="Sialidase" evidence="1">
    <location>
        <begin position="55"/>
        <end position="328"/>
    </location>
</feature>
<proteinExistence type="predicted"/>
<dbReference type="CDD" id="cd15482">
    <property type="entry name" value="Sialidase_non-viral"/>
    <property type="match status" value="1"/>
</dbReference>
<organism evidence="2 3">
    <name type="scientific">Spirosoma fluviale</name>
    <dbReference type="NCBI Taxonomy" id="1597977"/>
    <lineage>
        <taxon>Bacteria</taxon>
        <taxon>Pseudomonadati</taxon>
        <taxon>Bacteroidota</taxon>
        <taxon>Cytophagia</taxon>
        <taxon>Cytophagales</taxon>
        <taxon>Cytophagaceae</taxon>
        <taxon>Spirosoma</taxon>
    </lineage>
</organism>
<dbReference type="RefSeq" id="WP_097125458.1">
    <property type="nucleotide sequence ID" value="NZ_OCNH01000001.1"/>
</dbReference>
<reference evidence="3" key="1">
    <citation type="submission" date="2017-09" db="EMBL/GenBank/DDBJ databases">
        <authorList>
            <person name="Varghese N."/>
            <person name="Submissions S."/>
        </authorList>
    </citation>
    <scope>NUCLEOTIDE SEQUENCE [LARGE SCALE GENOMIC DNA]</scope>
    <source>
        <strain evidence="3">DSM 29961</strain>
    </source>
</reference>
<dbReference type="Pfam" id="PF13088">
    <property type="entry name" value="BNR_2"/>
    <property type="match status" value="1"/>
</dbReference>
<name>A0A286FEJ1_9BACT</name>
<dbReference type="InterPro" id="IPR011040">
    <property type="entry name" value="Sialidase"/>
</dbReference>